<keyword evidence="3" id="KW-0808">Transferase</keyword>
<gene>
    <name evidence="3" type="ORF">C5O00_11340</name>
</gene>
<dbReference type="InterPro" id="IPR037401">
    <property type="entry name" value="SnoaL-like"/>
</dbReference>
<protein>
    <submittedName>
        <fullName evidence="3">3-methyl-2-oxobutanoate hydroxymethyltransferase</fullName>
    </submittedName>
</protein>
<dbReference type="Gene3D" id="3.10.450.50">
    <property type="match status" value="1"/>
</dbReference>
<dbReference type="KEGG" id="aue:C5O00_11340"/>
<evidence type="ECO:0000313" key="4">
    <source>
        <dbReference type="Proteomes" id="UP000238442"/>
    </source>
</evidence>
<dbReference type="Pfam" id="PF13474">
    <property type="entry name" value="SnoaL_3"/>
    <property type="match status" value="1"/>
</dbReference>
<organism evidence="3 4">
    <name type="scientific">Pukyongia salina</name>
    <dbReference type="NCBI Taxonomy" id="2094025"/>
    <lineage>
        <taxon>Bacteria</taxon>
        <taxon>Pseudomonadati</taxon>
        <taxon>Bacteroidota</taxon>
        <taxon>Flavobacteriia</taxon>
        <taxon>Flavobacteriales</taxon>
        <taxon>Flavobacteriaceae</taxon>
        <taxon>Pukyongia</taxon>
    </lineage>
</organism>
<keyword evidence="3" id="KW-0489">Methyltransferase</keyword>
<dbReference type="Proteomes" id="UP000238442">
    <property type="component" value="Chromosome"/>
</dbReference>
<keyword evidence="4" id="KW-1185">Reference proteome</keyword>
<dbReference type="EMBL" id="CP027062">
    <property type="protein sequence ID" value="AVI51725.1"/>
    <property type="molecule type" value="Genomic_DNA"/>
</dbReference>
<keyword evidence="1" id="KW-0732">Signal</keyword>
<dbReference type="GO" id="GO:0032259">
    <property type="term" value="P:methylation"/>
    <property type="evidence" value="ECO:0007669"/>
    <property type="project" value="UniProtKB-KW"/>
</dbReference>
<name>A0A2S0HYN4_9FLAO</name>
<dbReference type="InterPro" id="IPR032710">
    <property type="entry name" value="NTF2-like_dom_sf"/>
</dbReference>
<dbReference type="GO" id="GO:0008168">
    <property type="term" value="F:methyltransferase activity"/>
    <property type="evidence" value="ECO:0007669"/>
    <property type="project" value="UniProtKB-KW"/>
</dbReference>
<sequence>MKFLVYLSLLLSSFFISAQDNFTEANARGVIDLFFEGFHEGDTVKMRSVMAENLPTQTVFATKDGMNMIQDGTGSDLLKAISTRPEDQNWDERLLDYKVQIDGNLAHVWTPYEFWYNGQFSHCGANAFTLAKFDEGWKIVHLIDSRRRSSCKEE</sequence>
<feature type="signal peptide" evidence="1">
    <location>
        <begin position="1"/>
        <end position="18"/>
    </location>
</feature>
<feature type="chain" id="PRO_5015564835" evidence="1">
    <location>
        <begin position="19"/>
        <end position="154"/>
    </location>
</feature>
<dbReference type="AlphaFoldDB" id="A0A2S0HYN4"/>
<feature type="domain" description="SnoaL-like" evidence="2">
    <location>
        <begin position="30"/>
        <end position="142"/>
    </location>
</feature>
<evidence type="ECO:0000256" key="1">
    <source>
        <dbReference type="SAM" id="SignalP"/>
    </source>
</evidence>
<dbReference type="RefSeq" id="WP_105216965.1">
    <property type="nucleotide sequence ID" value="NZ_CP027062.1"/>
</dbReference>
<evidence type="ECO:0000259" key="2">
    <source>
        <dbReference type="Pfam" id="PF13474"/>
    </source>
</evidence>
<evidence type="ECO:0000313" key="3">
    <source>
        <dbReference type="EMBL" id="AVI51725.1"/>
    </source>
</evidence>
<accession>A0A2S0HYN4</accession>
<dbReference type="SUPFAM" id="SSF54427">
    <property type="entry name" value="NTF2-like"/>
    <property type="match status" value="1"/>
</dbReference>
<proteinExistence type="predicted"/>
<reference evidence="3 4" key="1">
    <citation type="submission" date="2018-02" db="EMBL/GenBank/DDBJ databases">
        <title>Genomic analysis of the strain RR4-38 isolated from a seawater recirculating aquaculture system.</title>
        <authorList>
            <person name="Kim Y.-S."/>
            <person name="Jang Y.H."/>
            <person name="Kim K.-H."/>
        </authorList>
    </citation>
    <scope>NUCLEOTIDE SEQUENCE [LARGE SCALE GENOMIC DNA]</scope>
    <source>
        <strain evidence="3 4">RR4-38</strain>
    </source>
</reference>
<dbReference type="OrthoDB" id="117186at2"/>